<evidence type="ECO:0000313" key="2">
    <source>
        <dbReference type="Proteomes" id="UP000091857"/>
    </source>
</evidence>
<name>A0ACB7FXJ9_MANES</name>
<dbReference type="Proteomes" id="UP000091857">
    <property type="component" value="Chromosome 18"/>
</dbReference>
<dbReference type="EMBL" id="CM004404">
    <property type="protein sequence ID" value="KAG8632680.1"/>
    <property type="molecule type" value="Genomic_DNA"/>
</dbReference>
<proteinExistence type="predicted"/>
<gene>
    <name evidence="1" type="ORF">MANES_18G045501v8</name>
</gene>
<accession>A0ACB7FXJ9</accession>
<comment type="caution">
    <text evidence="1">The sequence shown here is derived from an EMBL/GenBank/DDBJ whole genome shotgun (WGS) entry which is preliminary data.</text>
</comment>
<keyword evidence="2" id="KW-1185">Reference proteome</keyword>
<organism evidence="1 2">
    <name type="scientific">Manihot esculenta</name>
    <name type="common">Cassava</name>
    <name type="synonym">Jatropha manihot</name>
    <dbReference type="NCBI Taxonomy" id="3983"/>
    <lineage>
        <taxon>Eukaryota</taxon>
        <taxon>Viridiplantae</taxon>
        <taxon>Streptophyta</taxon>
        <taxon>Embryophyta</taxon>
        <taxon>Tracheophyta</taxon>
        <taxon>Spermatophyta</taxon>
        <taxon>Magnoliopsida</taxon>
        <taxon>eudicotyledons</taxon>
        <taxon>Gunneridae</taxon>
        <taxon>Pentapetalae</taxon>
        <taxon>rosids</taxon>
        <taxon>fabids</taxon>
        <taxon>Malpighiales</taxon>
        <taxon>Euphorbiaceae</taxon>
        <taxon>Crotonoideae</taxon>
        <taxon>Manihoteae</taxon>
        <taxon>Manihot</taxon>
    </lineage>
</organism>
<evidence type="ECO:0000313" key="1">
    <source>
        <dbReference type="EMBL" id="KAG8632680.1"/>
    </source>
</evidence>
<protein>
    <submittedName>
        <fullName evidence="1">Uncharacterized protein</fullName>
    </submittedName>
</protein>
<reference evidence="2" key="1">
    <citation type="journal article" date="2016" name="Nat. Biotechnol.">
        <title>Sequencing wild and cultivated cassava and related species reveals extensive interspecific hybridization and genetic diversity.</title>
        <authorList>
            <person name="Bredeson J.V."/>
            <person name="Lyons J.B."/>
            <person name="Prochnik S.E."/>
            <person name="Wu G.A."/>
            <person name="Ha C.M."/>
            <person name="Edsinger-Gonzales E."/>
            <person name="Grimwood J."/>
            <person name="Schmutz J."/>
            <person name="Rabbi I.Y."/>
            <person name="Egesi C."/>
            <person name="Nauluvula P."/>
            <person name="Lebot V."/>
            <person name="Ndunguru J."/>
            <person name="Mkamilo G."/>
            <person name="Bart R.S."/>
            <person name="Setter T.L."/>
            <person name="Gleadow R.M."/>
            <person name="Kulakow P."/>
            <person name="Ferguson M.E."/>
            <person name="Rounsley S."/>
            <person name="Rokhsar D.S."/>
        </authorList>
    </citation>
    <scope>NUCLEOTIDE SEQUENCE [LARGE SCALE GENOMIC DNA]</scope>
    <source>
        <strain evidence="2">cv. AM560-2</strain>
    </source>
</reference>
<sequence>MGSISTNSLLEPREIGGPTQAQEFMHRGHVGVVTFLADPVISRNDAKAISEERQWKLLLQSHAWLRKYTKDQIKDQFTYSSHYYSGTEVISAATHSLTTLKSTMHIKLNFLIVDQCQIHYSIIFS</sequence>